<name>A0ACC2T8E2_9FUNG</name>
<dbReference type="Proteomes" id="UP001165960">
    <property type="component" value="Unassembled WGS sequence"/>
</dbReference>
<comment type="caution">
    <text evidence="1">The sequence shown here is derived from an EMBL/GenBank/DDBJ whole genome shotgun (WGS) entry which is preliminary data.</text>
</comment>
<accession>A0ACC2T8E2</accession>
<proteinExistence type="predicted"/>
<evidence type="ECO:0000313" key="2">
    <source>
        <dbReference type="Proteomes" id="UP001165960"/>
    </source>
</evidence>
<evidence type="ECO:0000313" key="1">
    <source>
        <dbReference type="EMBL" id="KAJ9070924.1"/>
    </source>
</evidence>
<dbReference type="EMBL" id="QTSX02003556">
    <property type="protein sequence ID" value="KAJ9070924.1"/>
    <property type="molecule type" value="Genomic_DNA"/>
</dbReference>
<sequence>MSFIFCFSSLILFLPSAARSVATGEEVAVKKVTKVFEKSLLTKRALREIKLLRHFNGHENITSILDMEIDNPANFDEIYLVQELMEADLHQIIRSQQSLTDAHFQYFVYQICRGLKFIHSANVIHRDLKPGNLLVNADCELKICDFGLARGLSMEQETGGVMTEYVATRWYRAPEIMLSSQSYTKAIDIWSVGCIFAEMMGGRPLFKGRDCKLDLFLQLTRLK</sequence>
<organism evidence="1 2">
    <name type="scientific">Entomophthora muscae</name>
    <dbReference type="NCBI Taxonomy" id="34485"/>
    <lineage>
        <taxon>Eukaryota</taxon>
        <taxon>Fungi</taxon>
        <taxon>Fungi incertae sedis</taxon>
        <taxon>Zoopagomycota</taxon>
        <taxon>Entomophthoromycotina</taxon>
        <taxon>Entomophthoromycetes</taxon>
        <taxon>Entomophthorales</taxon>
        <taxon>Entomophthoraceae</taxon>
        <taxon>Entomophthora</taxon>
    </lineage>
</organism>
<reference evidence="1" key="1">
    <citation type="submission" date="2022-04" db="EMBL/GenBank/DDBJ databases">
        <title>Genome of the entomopathogenic fungus Entomophthora muscae.</title>
        <authorList>
            <person name="Elya C."/>
            <person name="Lovett B.R."/>
            <person name="Lee E."/>
            <person name="Macias A.M."/>
            <person name="Hajek A.E."/>
            <person name="De Bivort B.L."/>
            <person name="Kasson M.T."/>
            <person name="De Fine Licht H.H."/>
            <person name="Stajich J.E."/>
        </authorList>
    </citation>
    <scope>NUCLEOTIDE SEQUENCE</scope>
    <source>
        <strain evidence="1">Berkeley</strain>
    </source>
</reference>
<protein>
    <submittedName>
        <fullName evidence="1">Subtilisin-like proteinase Spm1, variant 3</fullName>
    </submittedName>
</protein>
<keyword evidence="2" id="KW-1185">Reference proteome</keyword>
<gene>
    <name evidence="1" type="primary">SPM1</name>
    <name evidence="1" type="ORF">DSO57_1002552</name>
</gene>